<keyword evidence="1" id="KW-1133">Transmembrane helix</keyword>
<evidence type="ECO:0000313" key="2">
    <source>
        <dbReference type="EMBL" id="KAK9298254.1"/>
    </source>
</evidence>
<proteinExistence type="predicted"/>
<gene>
    <name evidence="2" type="ORF">QLX08_008340</name>
</gene>
<keyword evidence="1" id="KW-0472">Membrane</keyword>
<feature type="transmembrane region" description="Helical" evidence="1">
    <location>
        <begin position="20"/>
        <end position="43"/>
    </location>
</feature>
<reference evidence="2 3" key="1">
    <citation type="submission" date="2024-05" db="EMBL/GenBank/DDBJ databases">
        <title>The nuclear and mitochondrial genome assemblies of Tetragonisca angustula (Apidae: Meliponini), a tiny yet remarkable pollinator in the Neotropics.</title>
        <authorList>
            <person name="Ferrari R."/>
            <person name="Ricardo P.C."/>
            <person name="Dias F.C."/>
            <person name="Araujo N.S."/>
            <person name="Soares D.O."/>
            <person name="Zhou Q.-S."/>
            <person name="Zhu C.-D."/>
            <person name="Coutinho L."/>
            <person name="Airas M.C."/>
            <person name="Batista T.M."/>
        </authorList>
    </citation>
    <scope>NUCLEOTIDE SEQUENCE [LARGE SCALE GENOMIC DNA]</scope>
    <source>
        <strain evidence="2">ASF017062</strain>
        <tissue evidence="2">Abdomen</tissue>
    </source>
</reference>
<evidence type="ECO:0000313" key="3">
    <source>
        <dbReference type="Proteomes" id="UP001432146"/>
    </source>
</evidence>
<dbReference type="EMBL" id="JAWNGG020000177">
    <property type="protein sequence ID" value="KAK9298254.1"/>
    <property type="molecule type" value="Genomic_DNA"/>
</dbReference>
<keyword evidence="3" id="KW-1185">Reference proteome</keyword>
<accession>A0AAW0ZKM5</accession>
<keyword evidence="1" id="KW-0812">Transmembrane</keyword>
<protein>
    <submittedName>
        <fullName evidence="2">Uncharacterized protein</fullName>
    </submittedName>
</protein>
<comment type="caution">
    <text evidence="2">The sequence shown here is derived from an EMBL/GenBank/DDBJ whole genome shotgun (WGS) entry which is preliminary data.</text>
</comment>
<evidence type="ECO:0000256" key="1">
    <source>
        <dbReference type="SAM" id="Phobius"/>
    </source>
</evidence>
<organism evidence="2 3">
    <name type="scientific">Tetragonisca angustula</name>
    <dbReference type="NCBI Taxonomy" id="166442"/>
    <lineage>
        <taxon>Eukaryota</taxon>
        <taxon>Metazoa</taxon>
        <taxon>Ecdysozoa</taxon>
        <taxon>Arthropoda</taxon>
        <taxon>Hexapoda</taxon>
        <taxon>Insecta</taxon>
        <taxon>Pterygota</taxon>
        <taxon>Neoptera</taxon>
        <taxon>Endopterygota</taxon>
        <taxon>Hymenoptera</taxon>
        <taxon>Apocrita</taxon>
        <taxon>Aculeata</taxon>
        <taxon>Apoidea</taxon>
        <taxon>Anthophila</taxon>
        <taxon>Apidae</taxon>
        <taxon>Tetragonisca</taxon>
    </lineage>
</organism>
<dbReference type="AlphaFoldDB" id="A0AAW0ZKM5"/>
<name>A0AAW0ZKM5_9HYME</name>
<sequence>MERRPKVSNVQPCKDYKFLVLILICGTISTRTVIITSTAGLLLKNKTRVCGTIRINRGLPPNLKAKASRMKKGDTVFCRKDTGKKNRKTGEDIVKPVCINQYNVHMKGVEQSTMS</sequence>
<dbReference type="Proteomes" id="UP001432146">
    <property type="component" value="Unassembled WGS sequence"/>
</dbReference>